<dbReference type="GO" id="GO:0060828">
    <property type="term" value="P:regulation of canonical Wnt signaling pathway"/>
    <property type="evidence" value="ECO:0007669"/>
    <property type="project" value="InterPro"/>
</dbReference>
<dbReference type="GO" id="GO:0005737">
    <property type="term" value="C:cytoplasm"/>
    <property type="evidence" value="ECO:0007669"/>
    <property type="project" value="TreeGrafter"/>
</dbReference>
<dbReference type="OrthoDB" id="5804279at2759"/>
<feature type="domain" description="GSKIP" evidence="3">
    <location>
        <begin position="181"/>
        <end position="283"/>
    </location>
</feature>
<evidence type="ECO:0000313" key="4">
    <source>
        <dbReference type="EMBL" id="CAI5452071.1"/>
    </source>
</evidence>
<dbReference type="PANTHER" id="PTHR12490">
    <property type="entry name" value="GSK3B-INTERACTING PROTEIN"/>
    <property type="match status" value="1"/>
</dbReference>
<dbReference type="Proteomes" id="UP001152747">
    <property type="component" value="Unassembled WGS sequence"/>
</dbReference>
<dbReference type="EMBL" id="CANHGI010000005">
    <property type="protein sequence ID" value="CAI5452071.1"/>
    <property type="molecule type" value="Genomic_DNA"/>
</dbReference>
<dbReference type="InterPro" id="IPR037395">
    <property type="entry name" value="GSKIP"/>
</dbReference>
<dbReference type="Pfam" id="PF05303">
    <property type="entry name" value="GSKIP_dom"/>
    <property type="match status" value="1"/>
</dbReference>
<dbReference type="Gene3D" id="3.30.2280.10">
    <property type="entry name" value="Hypothetical protein (hspc210)"/>
    <property type="match status" value="1"/>
</dbReference>
<dbReference type="InterPro" id="IPR007967">
    <property type="entry name" value="GSKIP_dom"/>
</dbReference>
<evidence type="ECO:0000256" key="1">
    <source>
        <dbReference type="ARBA" id="ARBA00009571"/>
    </source>
</evidence>
<evidence type="ECO:0000259" key="3">
    <source>
        <dbReference type="Pfam" id="PF05303"/>
    </source>
</evidence>
<comment type="caution">
    <text evidence="4">The sequence shown here is derived from an EMBL/GenBank/DDBJ whole genome shotgun (WGS) entry which is preliminary data.</text>
</comment>
<dbReference type="GO" id="GO:0051018">
    <property type="term" value="F:protein kinase A binding"/>
    <property type="evidence" value="ECO:0007669"/>
    <property type="project" value="TreeGrafter"/>
</dbReference>
<dbReference type="AlphaFoldDB" id="A0A9P1IWL6"/>
<proteinExistence type="inferred from homology"/>
<name>A0A9P1IWL6_9PELO</name>
<evidence type="ECO:0000256" key="2">
    <source>
        <dbReference type="SAM" id="MobiDB-lite"/>
    </source>
</evidence>
<reference evidence="4" key="1">
    <citation type="submission" date="2022-11" db="EMBL/GenBank/DDBJ databases">
        <authorList>
            <person name="Kikuchi T."/>
        </authorList>
    </citation>
    <scope>NUCLEOTIDE SEQUENCE</scope>
    <source>
        <strain evidence="4">PS1010</strain>
    </source>
</reference>
<dbReference type="PANTHER" id="PTHR12490:SF5">
    <property type="entry name" value="GSKIP DOMAIN-CONTAINING PROTEIN"/>
    <property type="match status" value="1"/>
</dbReference>
<keyword evidence="5" id="KW-1185">Reference proteome</keyword>
<evidence type="ECO:0000313" key="5">
    <source>
        <dbReference type="Proteomes" id="UP001152747"/>
    </source>
</evidence>
<organism evidence="4 5">
    <name type="scientific">Caenorhabditis angaria</name>
    <dbReference type="NCBI Taxonomy" id="860376"/>
    <lineage>
        <taxon>Eukaryota</taxon>
        <taxon>Metazoa</taxon>
        <taxon>Ecdysozoa</taxon>
        <taxon>Nematoda</taxon>
        <taxon>Chromadorea</taxon>
        <taxon>Rhabditida</taxon>
        <taxon>Rhabditina</taxon>
        <taxon>Rhabditomorpha</taxon>
        <taxon>Rhabditoidea</taxon>
        <taxon>Rhabditidae</taxon>
        <taxon>Peloderinae</taxon>
        <taxon>Caenorhabditis</taxon>
    </lineage>
</organism>
<dbReference type="GO" id="GO:0019207">
    <property type="term" value="F:kinase regulator activity"/>
    <property type="evidence" value="ECO:0007669"/>
    <property type="project" value="TreeGrafter"/>
</dbReference>
<dbReference type="SUPFAM" id="SSF103107">
    <property type="entry name" value="Hypothetical protein c14orf129, hspc210"/>
    <property type="match status" value="1"/>
</dbReference>
<sequence>MPSKFHVRISKMSNCSCIIRCSCSTIKETIDAAPEYLKKDAIRWNSAAQLYEEITEHRKAKKNYGKCKSQHHSPEHSPTRFSNHHRRFSHNQILFGGSLLEIRSATQRVEGVLPYRNRSASLFAESQFAPKMLRTEPIPCLRCGNVGSPTGSVPMSLHKVSSINRSAGTNPASRGGESSLELEAIAAVHELSFAVQSISVSEMLPRTPDLIFVNVTTIETQPYCLELTLKGWRITSLRSDCMVGDFTRFELFTKYYDSLYALMDDISPGYRERFGEKLTQRLRLLECGEDDIIAPCGSLQSPPLSTTDSHYSSNDSLPTCTPVSTPLIDPKFEKPFFN</sequence>
<dbReference type="InterPro" id="IPR023231">
    <property type="entry name" value="GSKIP_dom_sf"/>
</dbReference>
<feature type="region of interest" description="Disordered" evidence="2">
    <location>
        <begin position="63"/>
        <end position="83"/>
    </location>
</feature>
<gene>
    <name evidence="4" type="ORF">CAMP_LOCUS14708</name>
</gene>
<accession>A0A9P1IWL6</accession>
<protein>
    <recommendedName>
        <fullName evidence="3">GSKIP domain-containing protein</fullName>
    </recommendedName>
</protein>
<dbReference type="FunFam" id="3.30.2280.10:FF:000004">
    <property type="entry name" value="Protein CBG05668"/>
    <property type="match status" value="1"/>
</dbReference>
<comment type="similarity">
    <text evidence="1">Belongs to the GSKIP family.</text>
</comment>